<proteinExistence type="inferred from homology"/>
<keyword evidence="3" id="KW-1003">Cell membrane</keyword>
<evidence type="ECO:0000256" key="3">
    <source>
        <dbReference type="ARBA" id="ARBA00022475"/>
    </source>
</evidence>
<keyword evidence="4 7" id="KW-0812">Transmembrane</keyword>
<comment type="similarity">
    <text evidence="2">Belongs to the chromate ion transporter (CHR) (TC 2.A.51) family.</text>
</comment>
<evidence type="ECO:0000256" key="4">
    <source>
        <dbReference type="ARBA" id="ARBA00022692"/>
    </source>
</evidence>
<dbReference type="InterPro" id="IPR003370">
    <property type="entry name" value="Chromate_transpt"/>
</dbReference>
<keyword evidence="9" id="KW-1185">Reference proteome</keyword>
<dbReference type="Proteomes" id="UP000279259">
    <property type="component" value="Unassembled WGS sequence"/>
</dbReference>
<dbReference type="GO" id="GO:0005886">
    <property type="term" value="C:plasma membrane"/>
    <property type="evidence" value="ECO:0007669"/>
    <property type="project" value="UniProtKB-SubCell"/>
</dbReference>
<evidence type="ECO:0000256" key="1">
    <source>
        <dbReference type="ARBA" id="ARBA00004651"/>
    </source>
</evidence>
<dbReference type="STRING" id="1890683.A0A427YF04"/>
<evidence type="ECO:0000256" key="7">
    <source>
        <dbReference type="SAM" id="Phobius"/>
    </source>
</evidence>
<gene>
    <name evidence="8" type="ORF">EHS25_001741</name>
</gene>
<keyword evidence="5 7" id="KW-1133">Transmembrane helix</keyword>
<evidence type="ECO:0000256" key="2">
    <source>
        <dbReference type="ARBA" id="ARBA00005262"/>
    </source>
</evidence>
<dbReference type="GO" id="GO:0015109">
    <property type="term" value="F:chromate transmembrane transporter activity"/>
    <property type="evidence" value="ECO:0007669"/>
    <property type="project" value="InterPro"/>
</dbReference>
<accession>A0A427YF04</accession>
<feature type="transmembrane region" description="Helical" evidence="7">
    <location>
        <begin position="24"/>
        <end position="45"/>
    </location>
</feature>
<dbReference type="Pfam" id="PF02417">
    <property type="entry name" value="Chromate_transp"/>
    <property type="match status" value="1"/>
</dbReference>
<dbReference type="AlphaFoldDB" id="A0A427YF04"/>
<keyword evidence="6 7" id="KW-0472">Membrane</keyword>
<dbReference type="PANTHER" id="PTHR33567:SF3">
    <property type="entry name" value="CHROMATE ION TRANSPORTER (EUROFUNG)"/>
    <property type="match status" value="1"/>
</dbReference>
<evidence type="ECO:0000256" key="5">
    <source>
        <dbReference type="ARBA" id="ARBA00022989"/>
    </source>
</evidence>
<comment type="caution">
    <text evidence="8">The sequence shown here is derived from an EMBL/GenBank/DDBJ whole genome shotgun (WGS) entry which is preliminary data.</text>
</comment>
<feature type="transmembrane region" description="Helical" evidence="7">
    <location>
        <begin position="66"/>
        <end position="88"/>
    </location>
</feature>
<comment type="subcellular location">
    <subcellularLocation>
        <location evidence="1">Cell membrane</location>
        <topology evidence="1">Multi-pass membrane protein</topology>
    </subcellularLocation>
</comment>
<organism evidence="8 9">
    <name type="scientific">Saitozyma podzolica</name>
    <dbReference type="NCBI Taxonomy" id="1890683"/>
    <lineage>
        <taxon>Eukaryota</taxon>
        <taxon>Fungi</taxon>
        <taxon>Dikarya</taxon>
        <taxon>Basidiomycota</taxon>
        <taxon>Agaricomycotina</taxon>
        <taxon>Tremellomycetes</taxon>
        <taxon>Tremellales</taxon>
        <taxon>Trimorphomycetaceae</taxon>
        <taxon>Saitozyma</taxon>
    </lineage>
</organism>
<evidence type="ECO:0000256" key="6">
    <source>
        <dbReference type="ARBA" id="ARBA00023136"/>
    </source>
</evidence>
<name>A0A427YF04_9TREE</name>
<protein>
    <submittedName>
        <fullName evidence="8">Uncharacterized protein</fullName>
    </submittedName>
</protein>
<dbReference type="PANTHER" id="PTHR33567">
    <property type="entry name" value="CHROMATE ION TRANSPORTER (EUROFUNG)"/>
    <property type="match status" value="1"/>
</dbReference>
<reference evidence="8 9" key="1">
    <citation type="submission" date="2018-11" db="EMBL/GenBank/DDBJ databases">
        <title>Genome sequence of Saitozyma podzolica DSM 27192.</title>
        <authorList>
            <person name="Aliyu H."/>
            <person name="Gorte O."/>
            <person name="Ochsenreither K."/>
        </authorList>
    </citation>
    <scope>NUCLEOTIDE SEQUENCE [LARGE SCALE GENOMIC DNA]</scope>
    <source>
        <strain evidence="8 9">DSM 27192</strain>
    </source>
</reference>
<sequence length="110" mass="11818">MRQRTPAADVEPAPPVVPPQSNHLMVVSVRVAIALLIGFVLFLAIPLATRAGLQNAGKEVPRALDFFCNMIIAGTIIFGGGPVVVPLLRGYVVAEGWVRTRDFLLVFAIL</sequence>
<dbReference type="OrthoDB" id="2160638at2759"/>
<evidence type="ECO:0000313" key="9">
    <source>
        <dbReference type="Proteomes" id="UP000279259"/>
    </source>
</evidence>
<dbReference type="EMBL" id="RSCD01000012">
    <property type="protein sequence ID" value="RSH89755.1"/>
    <property type="molecule type" value="Genomic_DNA"/>
</dbReference>
<evidence type="ECO:0000313" key="8">
    <source>
        <dbReference type="EMBL" id="RSH89755.1"/>
    </source>
</evidence>